<evidence type="ECO:0000256" key="4">
    <source>
        <dbReference type="ARBA" id="ARBA00022741"/>
    </source>
</evidence>
<proteinExistence type="inferred from homology"/>
<dbReference type="KEGG" id="psup:E5P55_00405"/>
<dbReference type="PRINTS" id="PR00418">
    <property type="entry name" value="TPI2FAMILY"/>
</dbReference>
<sequence length="92" mass="10653">MLYRKKSVNNSIKVYKFEGLKGILRRPEMYIGDTSFTGLNNCLFEIVNNSIDEALLGYCTNMNVNYSNTYCTVHDNGRGIPVNFSKNYKKFY</sequence>
<dbReference type="GO" id="GO:0003918">
    <property type="term" value="F:DNA topoisomerase type II (double strand cut, ATP-hydrolyzing) activity"/>
    <property type="evidence" value="ECO:0007669"/>
    <property type="project" value="UniProtKB-EC"/>
</dbReference>
<dbReference type="EMBL" id="CP039370">
    <property type="protein sequence ID" value="QPJ58442.1"/>
    <property type="molecule type" value="Genomic_DNA"/>
</dbReference>
<dbReference type="GO" id="GO:0005524">
    <property type="term" value="F:ATP binding"/>
    <property type="evidence" value="ECO:0007669"/>
    <property type="project" value="UniProtKB-KW"/>
</dbReference>
<dbReference type="PANTHER" id="PTHR45866:SF1">
    <property type="entry name" value="DNA GYRASE SUBUNIT B, MITOCHONDRIAL"/>
    <property type="match status" value="1"/>
</dbReference>
<evidence type="ECO:0000256" key="7">
    <source>
        <dbReference type="ARBA" id="ARBA00023125"/>
    </source>
</evidence>
<keyword evidence="8" id="KW-0413">Isomerase</keyword>
<evidence type="ECO:0000256" key="5">
    <source>
        <dbReference type="ARBA" id="ARBA00022840"/>
    </source>
</evidence>
<dbReference type="AlphaFoldDB" id="A0A7T0BRQ6"/>
<evidence type="ECO:0000256" key="2">
    <source>
        <dbReference type="ARBA" id="ARBA00010708"/>
    </source>
</evidence>
<evidence type="ECO:0000313" key="10">
    <source>
        <dbReference type="Proteomes" id="UP000594451"/>
    </source>
</evidence>
<name>A0A7T0BRQ6_9BACT</name>
<protein>
    <recommendedName>
        <fullName evidence="3">DNA topoisomerase (ATP-hydrolyzing)</fullName>
        <ecNumber evidence="3">5.6.2.2</ecNumber>
    </recommendedName>
</protein>
<organism evidence="9 10">
    <name type="scientific">Candidatus Pinguicoccus supinus</name>
    <dbReference type="NCBI Taxonomy" id="2529394"/>
    <lineage>
        <taxon>Bacteria</taxon>
        <taxon>Pseudomonadati</taxon>
        <taxon>Verrucomicrobiota</taxon>
        <taxon>Candidatus Pinguicoccus</taxon>
    </lineage>
</organism>
<keyword evidence="6" id="KW-0799">Topoisomerase</keyword>
<evidence type="ECO:0000256" key="1">
    <source>
        <dbReference type="ARBA" id="ARBA00000185"/>
    </source>
</evidence>
<dbReference type="GO" id="GO:0003677">
    <property type="term" value="F:DNA binding"/>
    <property type="evidence" value="ECO:0007669"/>
    <property type="project" value="UniProtKB-KW"/>
</dbReference>
<evidence type="ECO:0000256" key="8">
    <source>
        <dbReference type="ARBA" id="ARBA00023235"/>
    </source>
</evidence>
<accession>A0A7T0BRQ6</accession>
<dbReference type="SUPFAM" id="SSF55874">
    <property type="entry name" value="ATPase domain of HSP90 chaperone/DNA topoisomerase II/histidine kinase"/>
    <property type="match status" value="1"/>
</dbReference>
<evidence type="ECO:0000256" key="6">
    <source>
        <dbReference type="ARBA" id="ARBA00023029"/>
    </source>
</evidence>
<keyword evidence="10" id="KW-1185">Reference proteome</keyword>
<evidence type="ECO:0000256" key="3">
    <source>
        <dbReference type="ARBA" id="ARBA00012895"/>
    </source>
</evidence>
<keyword evidence="7" id="KW-0238">DNA-binding</keyword>
<comment type="similarity">
    <text evidence="2">Belongs to the type II topoisomerase GyrB family.</text>
</comment>
<dbReference type="Gene3D" id="3.30.565.10">
    <property type="entry name" value="Histidine kinase-like ATPase, C-terminal domain"/>
    <property type="match status" value="1"/>
</dbReference>
<comment type="catalytic activity">
    <reaction evidence="1">
        <text>ATP-dependent breakage, passage and rejoining of double-stranded DNA.</text>
        <dbReference type="EC" id="5.6.2.2"/>
    </reaction>
</comment>
<reference evidence="9 10" key="1">
    <citation type="journal article" date="2020" name="Sci. Rep.">
        <title>Morphology, ultrastructure, genomics, and phylogeny of Euplotes vanleeuwenhoeki sp. nov. and its ultra-reduced endosymbiont Candidatus Pinguicoccus supinus sp. nov.</title>
        <authorList>
            <person name="Serra V."/>
            <person name="Gammuto L."/>
            <person name="Nitla V."/>
            <person name="Castelli M."/>
            <person name="Lanzoni O."/>
            <person name="Sassera D."/>
            <person name="Bandi C."/>
            <person name="Sandeep B.V."/>
            <person name="Verni F."/>
            <person name="Modeo L."/>
            <person name="Petroni G."/>
        </authorList>
    </citation>
    <scope>NUCLEOTIDE SEQUENCE [LARGE SCALE GENOMIC DNA]</scope>
    <source>
        <strain evidence="9 10">KKR18_Esm</strain>
    </source>
</reference>
<evidence type="ECO:0000313" key="9">
    <source>
        <dbReference type="EMBL" id="QPJ58442.1"/>
    </source>
</evidence>
<dbReference type="Proteomes" id="UP000594451">
    <property type="component" value="Chromosome"/>
</dbReference>
<keyword evidence="5" id="KW-0067">ATP-binding</keyword>
<dbReference type="PANTHER" id="PTHR45866">
    <property type="entry name" value="DNA GYRASE/TOPOISOMERASE SUBUNIT B"/>
    <property type="match status" value="1"/>
</dbReference>
<dbReference type="InterPro" id="IPR036890">
    <property type="entry name" value="HATPase_C_sf"/>
</dbReference>
<gene>
    <name evidence="9" type="ORF">E5P55_00405</name>
</gene>
<dbReference type="EC" id="5.6.2.2" evidence="3"/>
<keyword evidence="4" id="KW-0547">Nucleotide-binding</keyword>